<dbReference type="InterPro" id="IPR005039">
    <property type="entry name" value="Ant_C"/>
</dbReference>
<dbReference type="AlphaFoldDB" id="A0A5M5BW30"/>
<organism evidence="2 3">
    <name type="scientific">Bacteroides ovatus</name>
    <dbReference type="NCBI Taxonomy" id="28116"/>
    <lineage>
        <taxon>Bacteria</taxon>
        <taxon>Pseudomonadati</taxon>
        <taxon>Bacteroidota</taxon>
        <taxon>Bacteroidia</taxon>
        <taxon>Bacteroidales</taxon>
        <taxon>Bacteroidaceae</taxon>
        <taxon>Bacteroides</taxon>
    </lineage>
</organism>
<comment type="caution">
    <text evidence="2">The sequence shown here is derived from an EMBL/GenBank/DDBJ whole genome shotgun (WGS) entry which is preliminary data.</text>
</comment>
<dbReference type="EMBL" id="VWLE01000538">
    <property type="protein sequence ID" value="KAA3938747.1"/>
    <property type="molecule type" value="Genomic_DNA"/>
</dbReference>
<feature type="non-terminal residue" evidence="2">
    <location>
        <position position="1"/>
    </location>
</feature>
<dbReference type="Proteomes" id="UP000323717">
    <property type="component" value="Unassembled WGS sequence"/>
</dbReference>
<proteinExistence type="predicted"/>
<evidence type="ECO:0000313" key="2">
    <source>
        <dbReference type="EMBL" id="KAA3938747.1"/>
    </source>
</evidence>
<name>A0A5M5BW30_BACOV</name>
<dbReference type="Pfam" id="PF03374">
    <property type="entry name" value="ANT"/>
    <property type="match status" value="1"/>
</dbReference>
<reference evidence="2 3" key="1">
    <citation type="journal article" date="2019" name="Nat. Med.">
        <title>A library of human gut bacterial isolates paired with longitudinal multiomics data enables mechanistic microbiome research.</title>
        <authorList>
            <person name="Poyet M."/>
            <person name="Groussin M."/>
            <person name="Gibbons S.M."/>
            <person name="Avila-Pacheco J."/>
            <person name="Jiang X."/>
            <person name="Kearney S.M."/>
            <person name="Perrotta A.R."/>
            <person name="Berdy B."/>
            <person name="Zhao S."/>
            <person name="Lieberman T.D."/>
            <person name="Swanson P.K."/>
            <person name="Smith M."/>
            <person name="Roesemann S."/>
            <person name="Alexander J.E."/>
            <person name="Rich S.A."/>
            <person name="Livny J."/>
            <person name="Vlamakis H."/>
            <person name="Clish C."/>
            <person name="Bullock K."/>
            <person name="Deik A."/>
            <person name="Scott J."/>
            <person name="Pierce K.A."/>
            <person name="Xavier R.J."/>
            <person name="Alm E.J."/>
        </authorList>
    </citation>
    <scope>NUCLEOTIDE SEQUENCE [LARGE SCALE GENOMIC DNA]</scope>
    <source>
        <strain evidence="2 3">BIOML-A163</strain>
    </source>
</reference>
<evidence type="ECO:0000313" key="3">
    <source>
        <dbReference type="Proteomes" id="UP000323717"/>
    </source>
</evidence>
<accession>A0A5M5BW30</accession>
<gene>
    <name evidence="2" type="ORF">F3D71_24725</name>
</gene>
<dbReference type="GO" id="GO:0003677">
    <property type="term" value="F:DNA binding"/>
    <property type="evidence" value="ECO:0007669"/>
    <property type="project" value="InterPro"/>
</dbReference>
<evidence type="ECO:0000259" key="1">
    <source>
        <dbReference type="Pfam" id="PF03374"/>
    </source>
</evidence>
<sequence>NQGYTATRTHVWESRTGETGTAMLTVWTEKGRLFIHYLFEAYLV</sequence>
<protein>
    <submittedName>
        <fullName evidence="2">Toxin Bro</fullName>
    </submittedName>
</protein>
<feature type="domain" description="Antirepressor protein C-terminal" evidence="1">
    <location>
        <begin position="1"/>
        <end position="40"/>
    </location>
</feature>